<reference evidence="1" key="1">
    <citation type="submission" date="2023-11" db="EMBL/GenBank/DDBJ databases">
        <authorList>
            <person name="Poullet M."/>
        </authorList>
    </citation>
    <scope>NUCLEOTIDE SEQUENCE</scope>
    <source>
        <strain evidence="1">E1834</strain>
    </source>
</reference>
<protein>
    <submittedName>
        <fullName evidence="1">Uncharacterized protein</fullName>
    </submittedName>
</protein>
<gene>
    <name evidence="1" type="ORF">MENTE1834_LOCUS8477</name>
</gene>
<organism evidence="1 2">
    <name type="scientific">Meloidogyne enterolobii</name>
    <name type="common">Root-knot nematode worm</name>
    <name type="synonym">Meloidogyne mayaguensis</name>
    <dbReference type="NCBI Taxonomy" id="390850"/>
    <lineage>
        <taxon>Eukaryota</taxon>
        <taxon>Metazoa</taxon>
        <taxon>Ecdysozoa</taxon>
        <taxon>Nematoda</taxon>
        <taxon>Chromadorea</taxon>
        <taxon>Rhabditida</taxon>
        <taxon>Tylenchina</taxon>
        <taxon>Tylenchomorpha</taxon>
        <taxon>Tylenchoidea</taxon>
        <taxon>Meloidogynidae</taxon>
        <taxon>Meloidogyninae</taxon>
        <taxon>Meloidogyne</taxon>
    </lineage>
</organism>
<accession>A0ACB0Y7N4</accession>
<evidence type="ECO:0000313" key="2">
    <source>
        <dbReference type="Proteomes" id="UP001497535"/>
    </source>
</evidence>
<sequence>MFIFLLILAGLILAINYSKQNIGLFKYIILGLVALVTLFFFYRFIYYYWRLKISQVGFF</sequence>
<keyword evidence="2" id="KW-1185">Reference proteome</keyword>
<dbReference type="Proteomes" id="UP001497535">
    <property type="component" value="Unassembled WGS sequence"/>
</dbReference>
<evidence type="ECO:0000313" key="1">
    <source>
        <dbReference type="EMBL" id="CAK5034572.1"/>
    </source>
</evidence>
<dbReference type="EMBL" id="CAVMJV010000007">
    <property type="protein sequence ID" value="CAK5034572.1"/>
    <property type="molecule type" value="Genomic_DNA"/>
</dbReference>
<name>A0ACB0Y7N4_MELEN</name>
<comment type="caution">
    <text evidence="1">The sequence shown here is derived from an EMBL/GenBank/DDBJ whole genome shotgun (WGS) entry which is preliminary data.</text>
</comment>
<proteinExistence type="predicted"/>